<dbReference type="AlphaFoldDB" id="A0AAD9LI22"/>
<keyword evidence="5" id="KW-1185">Reference proteome</keyword>
<dbReference type="Proteomes" id="UP001195914">
    <property type="component" value="Unassembled WGS sequence"/>
</dbReference>
<dbReference type="InterPro" id="IPR004127">
    <property type="entry name" value="Prefoldin_subunit_alpha"/>
</dbReference>
<protein>
    <recommendedName>
        <fullName evidence="3">Prefoldin subunit 3</fullName>
    </recommendedName>
</protein>
<dbReference type="SUPFAM" id="SSF46579">
    <property type="entry name" value="Prefoldin"/>
    <property type="match status" value="1"/>
</dbReference>
<keyword evidence="2 3" id="KW-0143">Chaperone</keyword>
<evidence type="ECO:0000256" key="1">
    <source>
        <dbReference type="ARBA" id="ARBA00010048"/>
    </source>
</evidence>
<reference evidence="4" key="2">
    <citation type="submission" date="2021-05" db="EMBL/GenBank/DDBJ databases">
        <authorList>
            <person name="Pain A."/>
        </authorList>
    </citation>
    <scope>NUCLEOTIDE SEQUENCE</scope>
    <source>
        <strain evidence="4">1802A</strain>
    </source>
</reference>
<dbReference type="GO" id="GO:0006457">
    <property type="term" value="P:protein folding"/>
    <property type="evidence" value="ECO:0007669"/>
    <property type="project" value="UniProtKB-UniRule"/>
</dbReference>
<comment type="function">
    <text evidence="3">Binds specifically to cytosolic chaperonin (c-CPN) and transfers target proteins to it. Binds to nascent polypeptide chain and promotes folding in an environment in which there are many competing pathways for nonnative proteins.</text>
</comment>
<dbReference type="Pfam" id="PF02996">
    <property type="entry name" value="Prefoldin"/>
    <property type="match status" value="1"/>
</dbReference>
<evidence type="ECO:0000313" key="5">
    <source>
        <dbReference type="Proteomes" id="UP001195914"/>
    </source>
</evidence>
<dbReference type="GO" id="GO:0015631">
    <property type="term" value="F:tubulin binding"/>
    <property type="evidence" value="ECO:0007669"/>
    <property type="project" value="TreeGrafter"/>
</dbReference>
<name>A0AAD9LI22_BABDI</name>
<dbReference type="Gene3D" id="1.10.287.370">
    <property type="match status" value="1"/>
</dbReference>
<proteinExistence type="inferred from homology"/>
<dbReference type="PANTHER" id="PTHR12409">
    <property type="entry name" value="PREFOLDIN SUBUNIT 3"/>
    <property type="match status" value="1"/>
</dbReference>
<comment type="caution">
    <text evidence="4">The sequence shown here is derived from an EMBL/GenBank/DDBJ whole genome shotgun (WGS) entry which is preliminary data.</text>
</comment>
<dbReference type="CDD" id="cd23156">
    <property type="entry name" value="Prefoldin_3"/>
    <property type="match status" value="1"/>
</dbReference>
<comment type="subunit">
    <text evidence="3">Heterohexamer of two PFD-alpha type and four PFD-beta type subunits.</text>
</comment>
<sequence length="189" mass="21111">MGSLPTVYDGLVTYEDNRKVPSAKYVVDIEKLVGDQNPVAVTNTAKELLAKYRFMEKTMLSKLTALNNKVPELQDAVTILEQLEKRGSEATDDIYTYFKVSDTLYSEAHIPSTKTIFLWLGANTMVEYPVDEAMALLKDQLKVAMESIGDIKTDLEWLRRQITSTEVTVARLHNFCVVKKGPPGTASSS</sequence>
<evidence type="ECO:0000256" key="3">
    <source>
        <dbReference type="PIRNR" id="PIRNR016396"/>
    </source>
</evidence>
<dbReference type="GO" id="GO:0007021">
    <property type="term" value="P:tubulin complex assembly"/>
    <property type="evidence" value="ECO:0007669"/>
    <property type="project" value="TreeGrafter"/>
</dbReference>
<comment type="similarity">
    <text evidence="1 3">Belongs to the prefoldin subunit alpha family.</text>
</comment>
<evidence type="ECO:0000313" key="4">
    <source>
        <dbReference type="EMBL" id="KAK1936292.1"/>
    </source>
</evidence>
<dbReference type="GO" id="GO:0007017">
    <property type="term" value="P:microtubule-based process"/>
    <property type="evidence" value="ECO:0007669"/>
    <property type="project" value="TreeGrafter"/>
</dbReference>
<dbReference type="PIRSF" id="PIRSF016396">
    <property type="entry name" value="Prefoldin_subunit_3"/>
    <property type="match status" value="1"/>
</dbReference>
<reference evidence="4" key="1">
    <citation type="journal article" date="2014" name="Nucleic Acids Res.">
        <title>The evolutionary dynamics of variant antigen genes in Babesia reveal a history of genomic innovation underlying host-parasite interaction.</title>
        <authorList>
            <person name="Jackson A.P."/>
            <person name="Otto T.D."/>
            <person name="Darby A."/>
            <person name="Ramaprasad A."/>
            <person name="Xia D."/>
            <person name="Echaide I.E."/>
            <person name="Farber M."/>
            <person name="Gahlot S."/>
            <person name="Gamble J."/>
            <person name="Gupta D."/>
            <person name="Gupta Y."/>
            <person name="Jackson L."/>
            <person name="Malandrin L."/>
            <person name="Malas T.B."/>
            <person name="Moussa E."/>
            <person name="Nair M."/>
            <person name="Reid A.J."/>
            <person name="Sanders M."/>
            <person name="Sharma J."/>
            <person name="Tracey A."/>
            <person name="Quail M.A."/>
            <person name="Weir W."/>
            <person name="Wastling J.M."/>
            <person name="Hall N."/>
            <person name="Willadsen P."/>
            <person name="Lingelbach K."/>
            <person name="Shiels B."/>
            <person name="Tait A."/>
            <person name="Berriman M."/>
            <person name="Allred D.R."/>
            <person name="Pain A."/>
        </authorList>
    </citation>
    <scope>NUCLEOTIDE SEQUENCE</scope>
    <source>
        <strain evidence="4">1802A</strain>
    </source>
</reference>
<dbReference type="PANTHER" id="PTHR12409:SF0">
    <property type="entry name" value="PREFOLDIN SUBUNIT 3"/>
    <property type="match status" value="1"/>
</dbReference>
<dbReference type="InterPro" id="IPR009053">
    <property type="entry name" value="Prefoldin"/>
</dbReference>
<accession>A0AAD9LI22</accession>
<dbReference type="EMBL" id="JAHBMH010000044">
    <property type="protein sequence ID" value="KAK1936292.1"/>
    <property type="molecule type" value="Genomic_DNA"/>
</dbReference>
<evidence type="ECO:0000256" key="2">
    <source>
        <dbReference type="ARBA" id="ARBA00023186"/>
    </source>
</evidence>
<organism evidence="4 5">
    <name type="scientific">Babesia divergens</name>
    <dbReference type="NCBI Taxonomy" id="32595"/>
    <lineage>
        <taxon>Eukaryota</taxon>
        <taxon>Sar</taxon>
        <taxon>Alveolata</taxon>
        <taxon>Apicomplexa</taxon>
        <taxon>Aconoidasida</taxon>
        <taxon>Piroplasmida</taxon>
        <taxon>Babesiidae</taxon>
        <taxon>Babesia</taxon>
    </lineage>
</organism>
<dbReference type="GO" id="GO:0016272">
    <property type="term" value="C:prefoldin complex"/>
    <property type="evidence" value="ECO:0007669"/>
    <property type="project" value="UniProtKB-UniRule"/>
</dbReference>
<dbReference type="GO" id="GO:0005737">
    <property type="term" value="C:cytoplasm"/>
    <property type="evidence" value="ECO:0007669"/>
    <property type="project" value="TreeGrafter"/>
</dbReference>
<gene>
    <name evidence="4" type="ORF">X943_002604</name>
</gene>
<dbReference type="InterPro" id="IPR016655">
    <property type="entry name" value="PFD3"/>
</dbReference>